<dbReference type="PANTHER" id="PTHR32063:SF0">
    <property type="entry name" value="SWARMING MOTILITY PROTEIN SWRC"/>
    <property type="match status" value="1"/>
</dbReference>
<dbReference type="PANTHER" id="PTHR32063">
    <property type="match status" value="1"/>
</dbReference>
<dbReference type="Gene3D" id="3.30.70.1430">
    <property type="entry name" value="Multidrug efflux transporter AcrB pore domain"/>
    <property type="match status" value="1"/>
</dbReference>
<dbReference type="GO" id="GO:0042910">
    <property type="term" value="F:xenobiotic transmembrane transporter activity"/>
    <property type="evidence" value="ECO:0007669"/>
    <property type="project" value="TreeGrafter"/>
</dbReference>
<sequence>VKRGLLTTLASHPVAANLLMTIMLVSGVWALSKLNTQFFPNFDIDFVSVSVPWSGASAEDIETLIAVPLEQELRNVNRVKEILSKSVDGRAVITLEFEEGTDMGLAVDEVKEKVD</sequence>
<organism evidence="2">
    <name type="scientific">marine metagenome</name>
    <dbReference type="NCBI Taxonomy" id="408172"/>
    <lineage>
        <taxon>unclassified sequences</taxon>
        <taxon>metagenomes</taxon>
        <taxon>ecological metagenomes</taxon>
    </lineage>
</organism>
<accession>A0A383DVM1</accession>
<keyword evidence="1" id="KW-1133">Transmembrane helix</keyword>
<keyword evidence="1" id="KW-0472">Membrane</keyword>
<feature type="transmembrane region" description="Helical" evidence="1">
    <location>
        <begin position="12"/>
        <end position="31"/>
    </location>
</feature>
<gene>
    <name evidence="2" type="ORF">METZ01_LOCUS501208</name>
</gene>
<dbReference type="InterPro" id="IPR001036">
    <property type="entry name" value="Acrflvin-R"/>
</dbReference>
<feature type="non-terminal residue" evidence="2">
    <location>
        <position position="1"/>
    </location>
</feature>
<proteinExistence type="predicted"/>
<reference evidence="2" key="1">
    <citation type="submission" date="2018-05" db="EMBL/GenBank/DDBJ databases">
        <authorList>
            <person name="Lanie J.A."/>
            <person name="Ng W.-L."/>
            <person name="Kazmierczak K.M."/>
            <person name="Andrzejewski T.M."/>
            <person name="Davidsen T.M."/>
            <person name="Wayne K.J."/>
            <person name="Tettelin H."/>
            <person name="Glass J.I."/>
            <person name="Rusch D."/>
            <person name="Podicherti R."/>
            <person name="Tsui H.-C.T."/>
            <person name="Winkler M.E."/>
        </authorList>
    </citation>
    <scope>NUCLEOTIDE SEQUENCE</scope>
</reference>
<feature type="non-terminal residue" evidence="2">
    <location>
        <position position="115"/>
    </location>
</feature>
<name>A0A383DVM1_9ZZZZ</name>
<evidence type="ECO:0000256" key="1">
    <source>
        <dbReference type="SAM" id="Phobius"/>
    </source>
</evidence>
<protein>
    <recommendedName>
        <fullName evidence="3">Acriflavin resistance protein</fullName>
    </recommendedName>
</protein>
<evidence type="ECO:0008006" key="3">
    <source>
        <dbReference type="Google" id="ProtNLM"/>
    </source>
</evidence>
<evidence type="ECO:0000313" key="2">
    <source>
        <dbReference type="EMBL" id="SVE48354.1"/>
    </source>
</evidence>
<dbReference type="EMBL" id="UINC01220440">
    <property type="protein sequence ID" value="SVE48354.1"/>
    <property type="molecule type" value="Genomic_DNA"/>
</dbReference>
<dbReference type="GO" id="GO:0005886">
    <property type="term" value="C:plasma membrane"/>
    <property type="evidence" value="ECO:0007669"/>
    <property type="project" value="TreeGrafter"/>
</dbReference>
<dbReference type="SUPFAM" id="SSF82693">
    <property type="entry name" value="Multidrug efflux transporter AcrB pore domain, PN1, PN2, PC1 and PC2 subdomains"/>
    <property type="match status" value="1"/>
</dbReference>
<dbReference type="Pfam" id="PF00873">
    <property type="entry name" value="ACR_tran"/>
    <property type="match status" value="1"/>
</dbReference>
<dbReference type="Gene3D" id="1.20.1640.10">
    <property type="entry name" value="Multidrug efflux transporter AcrB transmembrane domain"/>
    <property type="match status" value="1"/>
</dbReference>
<dbReference type="AlphaFoldDB" id="A0A383DVM1"/>
<keyword evidence="1" id="KW-0812">Transmembrane</keyword>